<feature type="domain" description="Integrase catalytic" evidence="1">
    <location>
        <begin position="1"/>
        <end position="68"/>
    </location>
</feature>
<dbReference type="EMBL" id="DVJN01000055">
    <property type="protein sequence ID" value="HIS91919.1"/>
    <property type="molecule type" value="Genomic_DNA"/>
</dbReference>
<sequence length="108" mass="12375">MRSLVKNAPFPIREVQTDNGPEFTKALLAKKRENLTLFERQLQEYGILYHRIHPATPSHNGKVERGNRRMNCACFLCKTSRSISPYTSANLHPSLDCPALLLFFAHSY</sequence>
<dbReference type="SUPFAM" id="SSF53098">
    <property type="entry name" value="Ribonuclease H-like"/>
    <property type="match status" value="1"/>
</dbReference>
<evidence type="ECO:0000259" key="1">
    <source>
        <dbReference type="PROSITE" id="PS50994"/>
    </source>
</evidence>
<dbReference type="Gene3D" id="3.30.420.10">
    <property type="entry name" value="Ribonuclease H-like superfamily/Ribonuclease H"/>
    <property type="match status" value="1"/>
</dbReference>
<dbReference type="InterPro" id="IPR012337">
    <property type="entry name" value="RNaseH-like_sf"/>
</dbReference>
<dbReference type="AlphaFoldDB" id="A0A9D1K4Z0"/>
<organism evidence="2 3">
    <name type="scientific">Candidatus Alectryocaccomicrobium excrementavium</name>
    <dbReference type="NCBI Taxonomy" id="2840668"/>
    <lineage>
        <taxon>Bacteria</taxon>
        <taxon>Bacillati</taxon>
        <taxon>Bacillota</taxon>
        <taxon>Clostridia</taxon>
        <taxon>Candidatus Alectryocaccomicrobium</taxon>
    </lineage>
</organism>
<reference evidence="2" key="1">
    <citation type="submission" date="2020-10" db="EMBL/GenBank/DDBJ databases">
        <authorList>
            <person name="Gilroy R."/>
        </authorList>
    </citation>
    <scope>NUCLEOTIDE SEQUENCE</scope>
    <source>
        <strain evidence="2">13766</strain>
    </source>
</reference>
<dbReference type="PROSITE" id="PS50994">
    <property type="entry name" value="INTEGRASE"/>
    <property type="match status" value="1"/>
</dbReference>
<dbReference type="InterPro" id="IPR001584">
    <property type="entry name" value="Integrase_cat-core"/>
</dbReference>
<accession>A0A9D1K4Z0</accession>
<dbReference type="InterPro" id="IPR036397">
    <property type="entry name" value="RNaseH_sf"/>
</dbReference>
<gene>
    <name evidence="2" type="ORF">IAA84_02765</name>
</gene>
<name>A0A9D1K4Z0_9FIRM</name>
<proteinExistence type="predicted"/>
<dbReference type="GO" id="GO:0003676">
    <property type="term" value="F:nucleic acid binding"/>
    <property type="evidence" value="ECO:0007669"/>
    <property type="project" value="InterPro"/>
</dbReference>
<feature type="non-terminal residue" evidence="2">
    <location>
        <position position="108"/>
    </location>
</feature>
<comment type="caution">
    <text evidence="2">The sequence shown here is derived from an EMBL/GenBank/DDBJ whole genome shotgun (WGS) entry which is preliminary data.</text>
</comment>
<reference evidence="2" key="2">
    <citation type="journal article" date="2021" name="PeerJ">
        <title>Extensive microbial diversity within the chicken gut microbiome revealed by metagenomics and culture.</title>
        <authorList>
            <person name="Gilroy R."/>
            <person name="Ravi A."/>
            <person name="Getino M."/>
            <person name="Pursley I."/>
            <person name="Horton D.L."/>
            <person name="Alikhan N.F."/>
            <person name="Baker D."/>
            <person name="Gharbi K."/>
            <person name="Hall N."/>
            <person name="Watson M."/>
            <person name="Adriaenssens E.M."/>
            <person name="Foster-Nyarko E."/>
            <person name="Jarju S."/>
            <person name="Secka A."/>
            <person name="Antonio M."/>
            <person name="Oren A."/>
            <person name="Chaudhuri R.R."/>
            <person name="La Ragione R."/>
            <person name="Hildebrand F."/>
            <person name="Pallen M.J."/>
        </authorList>
    </citation>
    <scope>NUCLEOTIDE SEQUENCE</scope>
    <source>
        <strain evidence="2">13766</strain>
    </source>
</reference>
<dbReference type="Proteomes" id="UP000824140">
    <property type="component" value="Unassembled WGS sequence"/>
</dbReference>
<evidence type="ECO:0000313" key="3">
    <source>
        <dbReference type="Proteomes" id="UP000824140"/>
    </source>
</evidence>
<dbReference type="GO" id="GO:0015074">
    <property type="term" value="P:DNA integration"/>
    <property type="evidence" value="ECO:0007669"/>
    <property type="project" value="InterPro"/>
</dbReference>
<protein>
    <submittedName>
        <fullName evidence="2">DDE-type integrase/transposase/recombinase</fullName>
    </submittedName>
</protein>
<evidence type="ECO:0000313" key="2">
    <source>
        <dbReference type="EMBL" id="HIS91919.1"/>
    </source>
</evidence>